<dbReference type="PROSITE" id="PS00675">
    <property type="entry name" value="SIGMA54_INTERACT_1"/>
    <property type="match status" value="1"/>
</dbReference>
<dbReference type="Proteomes" id="UP000199310">
    <property type="component" value="Unassembled WGS sequence"/>
</dbReference>
<dbReference type="InterPro" id="IPR003593">
    <property type="entry name" value="AAA+_ATPase"/>
</dbReference>
<dbReference type="GO" id="GO:0022857">
    <property type="term" value="F:transmembrane transporter activity"/>
    <property type="evidence" value="ECO:0007669"/>
    <property type="project" value="InterPro"/>
</dbReference>
<evidence type="ECO:0000259" key="4">
    <source>
        <dbReference type="PROSITE" id="PS50893"/>
    </source>
</evidence>
<evidence type="ECO:0000256" key="1">
    <source>
        <dbReference type="ARBA" id="ARBA00022448"/>
    </source>
</evidence>
<dbReference type="InterPro" id="IPR003439">
    <property type="entry name" value="ABC_transporter-like_ATP-bd"/>
</dbReference>
<dbReference type="InterPro" id="IPR008995">
    <property type="entry name" value="Mo/tungstate-bd_C_term_dom"/>
</dbReference>
<protein>
    <submittedName>
        <fullName evidence="5">Iron(III) transport system ATP-binding protein</fullName>
    </submittedName>
</protein>
<evidence type="ECO:0000256" key="3">
    <source>
        <dbReference type="ARBA" id="ARBA00022840"/>
    </source>
</evidence>
<proteinExistence type="predicted"/>
<dbReference type="Pfam" id="PF08402">
    <property type="entry name" value="TOBE_2"/>
    <property type="match status" value="1"/>
</dbReference>
<keyword evidence="1" id="KW-0813">Transport</keyword>
<dbReference type="OrthoDB" id="9802264at2"/>
<dbReference type="PROSITE" id="PS00211">
    <property type="entry name" value="ABC_TRANSPORTER_1"/>
    <property type="match status" value="1"/>
</dbReference>
<evidence type="ECO:0000256" key="2">
    <source>
        <dbReference type="ARBA" id="ARBA00022741"/>
    </source>
</evidence>
<evidence type="ECO:0000313" key="5">
    <source>
        <dbReference type="EMBL" id="SEW52632.1"/>
    </source>
</evidence>
<dbReference type="SMART" id="SM00382">
    <property type="entry name" value="AAA"/>
    <property type="match status" value="1"/>
</dbReference>
<dbReference type="SUPFAM" id="SSF52540">
    <property type="entry name" value="P-loop containing nucleoside triphosphate hydrolases"/>
    <property type="match status" value="1"/>
</dbReference>
<reference evidence="6" key="1">
    <citation type="submission" date="2016-10" db="EMBL/GenBank/DDBJ databases">
        <authorList>
            <person name="Varghese N."/>
            <person name="Submissions S."/>
        </authorList>
    </citation>
    <scope>NUCLEOTIDE SEQUENCE [LARGE SCALE GENOMIC DNA]</scope>
    <source>
        <strain evidence="6">DSM 3695</strain>
    </source>
</reference>
<dbReference type="InterPro" id="IPR027417">
    <property type="entry name" value="P-loop_NTPase"/>
</dbReference>
<keyword evidence="3 5" id="KW-0067">ATP-binding</keyword>
<dbReference type="Pfam" id="PF00005">
    <property type="entry name" value="ABC_tran"/>
    <property type="match status" value="1"/>
</dbReference>
<feature type="domain" description="ABC transporter" evidence="4">
    <location>
        <begin position="4"/>
        <end position="231"/>
    </location>
</feature>
<gene>
    <name evidence="5" type="ORF">SAMN04488122_4987</name>
</gene>
<dbReference type="AlphaFoldDB" id="A0A1I0S9C0"/>
<accession>A0A1I0S9C0</accession>
<dbReference type="InterPro" id="IPR013611">
    <property type="entry name" value="Transp-assoc_OB_typ2"/>
</dbReference>
<dbReference type="InterPro" id="IPR025662">
    <property type="entry name" value="Sigma_54_int_dom_ATP-bd_1"/>
</dbReference>
<dbReference type="InterPro" id="IPR017871">
    <property type="entry name" value="ABC_transporter-like_CS"/>
</dbReference>
<dbReference type="PANTHER" id="PTHR42781:SF4">
    <property type="entry name" value="SPERMIDINE_PUTRESCINE IMPORT ATP-BINDING PROTEIN POTA"/>
    <property type="match status" value="1"/>
</dbReference>
<dbReference type="GO" id="GO:0016887">
    <property type="term" value="F:ATP hydrolysis activity"/>
    <property type="evidence" value="ECO:0007669"/>
    <property type="project" value="InterPro"/>
</dbReference>
<dbReference type="PANTHER" id="PTHR42781">
    <property type="entry name" value="SPERMIDINE/PUTRESCINE IMPORT ATP-BINDING PROTEIN POTA"/>
    <property type="match status" value="1"/>
</dbReference>
<dbReference type="SUPFAM" id="SSF50331">
    <property type="entry name" value="MOP-like"/>
    <property type="match status" value="1"/>
</dbReference>
<sequence length="327" mass="36236">MNFLEVSNISKELHGAYILKDVSFTQQPFQKIVIAGETGSGKSTLMKIVGGMAQADAGTVMFEGRRVKGALEVLIPGHPGTAYLSQHFELRNNYRVEEILSYANKLTDEDAAEIYRICRISHLLKRKTDQLSGGEKQRIAMARLLISAPRLFLLDEPFSNLDMIHKSILKNVISDIGEKLGITIMLISHDPMDILPWADQILVMKDGEIVQQGSPQQIYNQPVNEYVAGLFGKYNLLAPGKASVLEGLPGITLNGKNIFIRPEDFKLVRTKKDAIPGKIRDIAYYGSFLEAEVALGNEVVTVKTTDTRLKKGAAVNVSVAPETVWYF</sequence>
<dbReference type="Gene3D" id="3.40.50.300">
    <property type="entry name" value="P-loop containing nucleotide triphosphate hydrolases"/>
    <property type="match status" value="1"/>
</dbReference>
<dbReference type="InterPro" id="IPR050093">
    <property type="entry name" value="ABC_SmlMolc_Importer"/>
</dbReference>
<organism evidence="5 6">
    <name type="scientific">Chitinophaga arvensicola</name>
    <dbReference type="NCBI Taxonomy" id="29529"/>
    <lineage>
        <taxon>Bacteria</taxon>
        <taxon>Pseudomonadati</taxon>
        <taxon>Bacteroidota</taxon>
        <taxon>Chitinophagia</taxon>
        <taxon>Chitinophagales</taxon>
        <taxon>Chitinophagaceae</taxon>
        <taxon>Chitinophaga</taxon>
    </lineage>
</organism>
<evidence type="ECO:0000313" key="6">
    <source>
        <dbReference type="Proteomes" id="UP000199310"/>
    </source>
</evidence>
<dbReference type="RefSeq" id="WP_089899268.1">
    <property type="nucleotide sequence ID" value="NZ_FOJG01000002.1"/>
</dbReference>
<dbReference type="STRING" id="29529.SAMN04488122_4987"/>
<dbReference type="GO" id="GO:0043190">
    <property type="term" value="C:ATP-binding cassette (ABC) transporter complex"/>
    <property type="evidence" value="ECO:0007669"/>
    <property type="project" value="InterPro"/>
</dbReference>
<dbReference type="EMBL" id="FOJG01000002">
    <property type="protein sequence ID" value="SEW52632.1"/>
    <property type="molecule type" value="Genomic_DNA"/>
</dbReference>
<name>A0A1I0S9C0_9BACT</name>
<keyword evidence="2" id="KW-0547">Nucleotide-binding</keyword>
<dbReference type="PROSITE" id="PS50893">
    <property type="entry name" value="ABC_TRANSPORTER_2"/>
    <property type="match status" value="1"/>
</dbReference>
<dbReference type="GO" id="GO:0005524">
    <property type="term" value="F:ATP binding"/>
    <property type="evidence" value="ECO:0007669"/>
    <property type="project" value="UniProtKB-KW"/>
</dbReference>
<keyword evidence="6" id="KW-1185">Reference proteome</keyword>